<reference evidence="1" key="1">
    <citation type="submission" date="2023-01" db="EMBL/GenBank/DDBJ databases">
        <title>Human gut microbiome strain richness.</title>
        <authorList>
            <person name="Chen-Liaw A."/>
        </authorList>
    </citation>
    <scope>NUCLEOTIDE SEQUENCE</scope>
    <source>
        <strain evidence="1">D8_m1001271B151109d0_201107</strain>
    </source>
</reference>
<protein>
    <submittedName>
        <fullName evidence="1">Uncharacterized protein</fullName>
    </submittedName>
</protein>
<proteinExistence type="predicted"/>
<sequence>MSALIQPSSSSSKIITLDSKDIRIPGAKIVYDLLYMVQRSLYLSKFMLIPIEA</sequence>
<dbReference type="RefSeq" id="WP_272001770.1">
    <property type="nucleotide sequence ID" value="NZ_CALCIP010000009.1"/>
</dbReference>
<dbReference type="Proteomes" id="UP001212981">
    <property type="component" value="Unassembled WGS sequence"/>
</dbReference>
<gene>
    <name evidence="1" type="ORF">PND82_05365</name>
</gene>
<evidence type="ECO:0000313" key="2">
    <source>
        <dbReference type="Proteomes" id="UP001212981"/>
    </source>
</evidence>
<dbReference type="EMBL" id="JAQLXO010000006">
    <property type="protein sequence ID" value="MDB7982249.1"/>
    <property type="molecule type" value="Genomic_DNA"/>
</dbReference>
<comment type="caution">
    <text evidence="1">The sequence shown here is derived from an EMBL/GenBank/DDBJ whole genome shotgun (WGS) entry which is preliminary data.</text>
</comment>
<evidence type="ECO:0000313" key="1">
    <source>
        <dbReference type="EMBL" id="MDB7982249.1"/>
    </source>
</evidence>
<dbReference type="AlphaFoldDB" id="A0AAW6CNS9"/>
<name>A0AAW6CNS9_9FIRM</name>
<organism evidence="1 2">
    <name type="scientific">Faecalicoccus pleomorphus</name>
    <dbReference type="NCBI Taxonomy" id="1323"/>
    <lineage>
        <taxon>Bacteria</taxon>
        <taxon>Bacillati</taxon>
        <taxon>Bacillota</taxon>
        <taxon>Erysipelotrichia</taxon>
        <taxon>Erysipelotrichales</taxon>
        <taxon>Erysipelotrichaceae</taxon>
        <taxon>Faecalicoccus</taxon>
    </lineage>
</organism>
<accession>A0AAW6CNS9</accession>